<feature type="domain" description="Sulfatase N-terminal" evidence="8">
    <location>
        <begin position="19"/>
        <end position="346"/>
    </location>
</feature>
<dbReference type="Gene3D" id="3.40.720.10">
    <property type="entry name" value="Alkaline Phosphatase, subunit A"/>
    <property type="match status" value="1"/>
</dbReference>
<dbReference type="Proteomes" id="UP000319576">
    <property type="component" value="Chromosome"/>
</dbReference>
<evidence type="ECO:0000256" key="6">
    <source>
        <dbReference type="ARBA" id="ARBA00022837"/>
    </source>
</evidence>
<dbReference type="KEGG" id="uli:ETAA1_30310"/>
<proteinExistence type="inferred from homology"/>
<protein>
    <submittedName>
        <fullName evidence="9">Arylsulfatase</fullName>
        <ecNumber evidence="9">3.1.6.1</ecNumber>
    </submittedName>
</protein>
<dbReference type="AlphaFoldDB" id="A0A517XU88"/>
<evidence type="ECO:0000313" key="10">
    <source>
        <dbReference type="Proteomes" id="UP000319576"/>
    </source>
</evidence>
<comment type="cofactor">
    <cofactor evidence="1">
        <name>Ca(2+)</name>
        <dbReference type="ChEBI" id="CHEBI:29108"/>
    </cofactor>
</comment>
<keyword evidence="3" id="KW-0479">Metal-binding</keyword>
<dbReference type="GO" id="GO:0046872">
    <property type="term" value="F:metal ion binding"/>
    <property type="evidence" value="ECO:0007669"/>
    <property type="project" value="UniProtKB-KW"/>
</dbReference>
<evidence type="ECO:0000256" key="3">
    <source>
        <dbReference type="ARBA" id="ARBA00022723"/>
    </source>
</evidence>
<dbReference type="EC" id="3.1.6.1" evidence="9"/>
<dbReference type="SUPFAM" id="SSF53649">
    <property type="entry name" value="Alkaline phosphatase-like"/>
    <property type="match status" value="1"/>
</dbReference>
<keyword evidence="5 9" id="KW-0378">Hydrolase</keyword>
<evidence type="ECO:0000256" key="2">
    <source>
        <dbReference type="ARBA" id="ARBA00008779"/>
    </source>
</evidence>
<sequence precursor="true">MSRALLALLLAASPVAAAPNLVFICSDDQRADTIAALGNRHIRTPALDRMARDGVAFTNAYCMGSTQPAVCVPSRAMFLTGRSLFRVNDQLRDLPTWPETFRRAGYHTFGVGKWHNGTASYARSFDAGGPVFFGGMSDQNKVPAHPFDPSGAYPKTNLRTDGGYSTTQFGDAAVRFLTDYRGNKPFFLYLTLTSPHDPRTPPAGWEARYDPATLPLPRNFLGRHPFDNGELKIRDEALLGWPRSEPDVRRELAAYYAMIESVDAQVGRVYEALERRGCLRNTIVIFASDHGLALGSHGLLGKQNLYEHSTKAPLLMTGPGIPAGSRSAAFVYLFDLFPTACEWFGVAPPAGVDGRSLTGVIAGRQVGVREVVFGAYRDVQRSVRTERWKLIRYPKIGRTQLFDLHADPDELRDLSTDPAHAAALREMTDRLSAEQRAWADPLLK</sequence>
<evidence type="ECO:0000256" key="4">
    <source>
        <dbReference type="ARBA" id="ARBA00022729"/>
    </source>
</evidence>
<dbReference type="PANTHER" id="PTHR42693">
    <property type="entry name" value="ARYLSULFATASE FAMILY MEMBER"/>
    <property type="match status" value="1"/>
</dbReference>
<evidence type="ECO:0000313" key="9">
    <source>
        <dbReference type="EMBL" id="QDU21067.1"/>
    </source>
</evidence>
<evidence type="ECO:0000259" key="8">
    <source>
        <dbReference type="Pfam" id="PF00884"/>
    </source>
</evidence>
<feature type="chain" id="PRO_5021800073" evidence="7">
    <location>
        <begin position="18"/>
        <end position="444"/>
    </location>
</feature>
<organism evidence="9 10">
    <name type="scientific">Urbifossiella limnaea</name>
    <dbReference type="NCBI Taxonomy" id="2528023"/>
    <lineage>
        <taxon>Bacteria</taxon>
        <taxon>Pseudomonadati</taxon>
        <taxon>Planctomycetota</taxon>
        <taxon>Planctomycetia</taxon>
        <taxon>Gemmatales</taxon>
        <taxon>Gemmataceae</taxon>
        <taxon>Urbifossiella</taxon>
    </lineage>
</organism>
<keyword evidence="10" id="KW-1185">Reference proteome</keyword>
<comment type="similarity">
    <text evidence="2">Belongs to the sulfatase family.</text>
</comment>
<keyword evidence="4 7" id="KW-0732">Signal</keyword>
<accession>A0A517XU88</accession>
<dbReference type="PANTHER" id="PTHR42693:SF42">
    <property type="entry name" value="ARYLSULFATASE G"/>
    <property type="match status" value="1"/>
</dbReference>
<reference evidence="9 10" key="1">
    <citation type="submission" date="2019-02" db="EMBL/GenBank/DDBJ databases">
        <title>Deep-cultivation of Planctomycetes and their phenomic and genomic characterization uncovers novel biology.</title>
        <authorList>
            <person name="Wiegand S."/>
            <person name="Jogler M."/>
            <person name="Boedeker C."/>
            <person name="Pinto D."/>
            <person name="Vollmers J."/>
            <person name="Rivas-Marin E."/>
            <person name="Kohn T."/>
            <person name="Peeters S.H."/>
            <person name="Heuer A."/>
            <person name="Rast P."/>
            <person name="Oberbeckmann S."/>
            <person name="Bunk B."/>
            <person name="Jeske O."/>
            <person name="Meyerdierks A."/>
            <person name="Storesund J.E."/>
            <person name="Kallscheuer N."/>
            <person name="Luecker S."/>
            <person name="Lage O.M."/>
            <person name="Pohl T."/>
            <person name="Merkel B.J."/>
            <person name="Hornburger P."/>
            <person name="Mueller R.-W."/>
            <person name="Bruemmer F."/>
            <person name="Labrenz M."/>
            <person name="Spormann A.M."/>
            <person name="Op den Camp H."/>
            <person name="Overmann J."/>
            <person name="Amann R."/>
            <person name="Jetten M.S.M."/>
            <person name="Mascher T."/>
            <person name="Medema M.H."/>
            <person name="Devos D.P."/>
            <person name="Kaster A.-K."/>
            <person name="Ovreas L."/>
            <person name="Rohde M."/>
            <person name="Galperin M.Y."/>
            <person name="Jogler C."/>
        </authorList>
    </citation>
    <scope>NUCLEOTIDE SEQUENCE [LARGE SCALE GENOMIC DNA]</scope>
    <source>
        <strain evidence="9 10">ETA_A1</strain>
    </source>
</reference>
<gene>
    <name evidence="9" type="ORF">ETAA1_30310</name>
</gene>
<evidence type="ECO:0000256" key="5">
    <source>
        <dbReference type="ARBA" id="ARBA00022801"/>
    </source>
</evidence>
<dbReference type="InterPro" id="IPR050738">
    <property type="entry name" value="Sulfatase"/>
</dbReference>
<dbReference type="Pfam" id="PF00884">
    <property type="entry name" value="Sulfatase"/>
    <property type="match status" value="1"/>
</dbReference>
<dbReference type="InterPro" id="IPR017850">
    <property type="entry name" value="Alkaline_phosphatase_core_sf"/>
</dbReference>
<dbReference type="InterPro" id="IPR000917">
    <property type="entry name" value="Sulfatase_N"/>
</dbReference>
<name>A0A517XU88_9BACT</name>
<evidence type="ECO:0000256" key="1">
    <source>
        <dbReference type="ARBA" id="ARBA00001913"/>
    </source>
</evidence>
<evidence type="ECO:0000256" key="7">
    <source>
        <dbReference type="SAM" id="SignalP"/>
    </source>
</evidence>
<dbReference type="InterPro" id="IPR024607">
    <property type="entry name" value="Sulfatase_CS"/>
</dbReference>
<keyword evidence="6" id="KW-0106">Calcium</keyword>
<dbReference type="CDD" id="cd16155">
    <property type="entry name" value="sulfatase_like"/>
    <property type="match status" value="1"/>
</dbReference>
<dbReference type="PROSITE" id="PS00149">
    <property type="entry name" value="SULFATASE_2"/>
    <property type="match status" value="1"/>
</dbReference>
<dbReference type="GO" id="GO:0004065">
    <property type="term" value="F:arylsulfatase activity"/>
    <property type="evidence" value="ECO:0007669"/>
    <property type="project" value="UniProtKB-EC"/>
</dbReference>
<feature type="signal peptide" evidence="7">
    <location>
        <begin position="1"/>
        <end position="17"/>
    </location>
</feature>
<dbReference type="EMBL" id="CP036273">
    <property type="protein sequence ID" value="QDU21067.1"/>
    <property type="molecule type" value="Genomic_DNA"/>
</dbReference>
<dbReference type="RefSeq" id="WP_202920905.1">
    <property type="nucleotide sequence ID" value="NZ_CP036273.1"/>
</dbReference>